<organism evidence="1 2">
    <name type="scientific">Xenorhabdus poinarii G6</name>
    <dbReference type="NCBI Taxonomy" id="1354304"/>
    <lineage>
        <taxon>Bacteria</taxon>
        <taxon>Pseudomonadati</taxon>
        <taxon>Pseudomonadota</taxon>
        <taxon>Gammaproteobacteria</taxon>
        <taxon>Enterobacterales</taxon>
        <taxon>Morganellaceae</taxon>
        <taxon>Xenorhabdus</taxon>
    </lineage>
</organism>
<accession>A0A068R0I8</accession>
<protein>
    <submittedName>
        <fullName evidence="1">Uncharacterized protein</fullName>
    </submittedName>
</protein>
<dbReference type="AlphaFoldDB" id="A0A068R0I8"/>
<keyword evidence="2" id="KW-1185">Reference proteome</keyword>
<reference evidence="1 2" key="1">
    <citation type="submission" date="2013-07" db="EMBL/GenBank/DDBJ databases">
        <authorList>
            <person name="Genoscope - CEA"/>
        </authorList>
    </citation>
    <scope>NUCLEOTIDE SEQUENCE [LARGE SCALE GENOMIC DNA]</scope>
    <source>
        <strain evidence="1 2">G6</strain>
    </source>
</reference>
<dbReference type="Proteomes" id="UP000032735">
    <property type="component" value="Chromosome"/>
</dbReference>
<dbReference type="EMBL" id="FO704551">
    <property type="protein sequence ID" value="CDG20772.1"/>
    <property type="molecule type" value="Genomic_DNA"/>
</dbReference>
<evidence type="ECO:0000313" key="2">
    <source>
        <dbReference type="Proteomes" id="UP000032735"/>
    </source>
</evidence>
<evidence type="ECO:0000313" key="1">
    <source>
        <dbReference type="EMBL" id="CDG20772.1"/>
    </source>
</evidence>
<name>A0A068R0I8_9GAMM</name>
<sequence length="85" mass="9191">MNLINQFIKVIPPLAKSNGQGVAALCNYTLVGSFYQCACYHPFNGGSGREGFGLAGHSYPVREPCLESPPSIFSINGRGSRNEQR</sequence>
<gene>
    <name evidence="1" type="ORF">XPG1_1117</name>
</gene>
<dbReference type="STRING" id="1354304.XPG1_1117"/>
<dbReference type="KEGG" id="xpo:XPG1_1117"/>
<dbReference type="HOGENOM" id="CLU_2511916_0_0_6"/>
<proteinExistence type="predicted"/>